<keyword evidence="1" id="KW-0472">Membrane</keyword>
<keyword evidence="3" id="KW-1185">Reference proteome</keyword>
<comment type="caution">
    <text evidence="2">The sequence shown here is derived from an EMBL/GenBank/DDBJ whole genome shotgun (WGS) entry which is preliminary data.</text>
</comment>
<gene>
    <name evidence="2" type="ORF">VPR01S_08_00040</name>
</gene>
<feature type="transmembrane region" description="Helical" evidence="1">
    <location>
        <begin position="6"/>
        <end position="29"/>
    </location>
</feature>
<sequence length="145" mass="16574">METFLASILGSVSTLTIFGIVGFLCKNWLLERLKASIKHEYDLKLAEVEHQREMRLKGEVVAELLAQWLRAEKELDYYQLNKLAFQAFVWLPEDLAKDLSESLAHKLGSDDVRALVKKVRSHLQGSVDGFEQSKVIVFQDPKART</sequence>
<accession>U3A159</accession>
<organism evidence="2 3">
    <name type="scientific">Vibrio proteolyticus NBRC 13287</name>
    <dbReference type="NCBI Taxonomy" id="1219065"/>
    <lineage>
        <taxon>Bacteria</taxon>
        <taxon>Pseudomonadati</taxon>
        <taxon>Pseudomonadota</taxon>
        <taxon>Gammaproteobacteria</taxon>
        <taxon>Vibrionales</taxon>
        <taxon>Vibrionaceae</taxon>
        <taxon>Vibrio</taxon>
    </lineage>
</organism>
<dbReference type="Proteomes" id="UP000016570">
    <property type="component" value="Unassembled WGS sequence"/>
</dbReference>
<proteinExistence type="predicted"/>
<dbReference type="RefSeq" id="WP_021705395.1">
    <property type="nucleotide sequence ID" value="NZ_BATJ01000008.1"/>
</dbReference>
<keyword evidence="1" id="KW-0812">Transmembrane</keyword>
<dbReference type="AlphaFoldDB" id="U3A159"/>
<name>U3A159_VIBPR</name>
<keyword evidence="1" id="KW-1133">Transmembrane helix</keyword>
<evidence type="ECO:0000256" key="1">
    <source>
        <dbReference type="SAM" id="Phobius"/>
    </source>
</evidence>
<dbReference type="EMBL" id="BATJ01000008">
    <property type="protein sequence ID" value="GAD67420.1"/>
    <property type="molecule type" value="Genomic_DNA"/>
</dbReference>
<protein>
    <submittedName>
        <fullName evidence="2">Uncharacterized protein</fullName>
    </submittedName>
</protein>
<dbReference type="STRING" id="1219065.VPR01S_08_00040"/>
<evidence type="ECO:0000313" key="3">
    <source>
        <dbReference type="Proteomes" id="UP000016570"/>
    </source>
</evidence>
<reference evidence="2 3" key="1">
    <citation type="submission" date="2013-09" db="EMBL/GenBank/DDBJ databases">
        <title>Whole genome shotgun sequence of Vibrio proteolyticus NBRC 13287.</title>
        <authorList>
            <person name="Isaki S."/>
            <person name="Hosoyama A."/>
            <person name="Numata M."/>
            <person name="Hashimoto M."/>
            <person name="Hosoyama Y."/>
            <person name="Tsuchikane K."/>
            <person name="Noguchi M."/>
            <person name="Hirakata S."/>
            <person name="Ichikawa N."/>
            <person name="Ohji S."/>
            <person name="Yamazoe A."/>
            <person name="Fujita N."/>
        </authorList>
    </citation>
    <scope>NUCLEOTIDE SEQUENCE [LARGE SCALE GENOMIC DNA]</scope>
    <source>
        <strain evidence="2 3">NBRC 13287</strain>
    </source>
</reference>
<evidence type="ECO:0000313" key="2">
    <source>
        <dbReference type="EMBL" id="GAD67420.1"/>
    </source>
</evidence>